<dbReference type="Pfam" id="PF13832">
    <property type="entry name" value="zf-HC5HC2H_2"/>
    <property type="match status" value="1"/>
</dbReference>
<comment type="caution">
    <text evidence="8">The sequence shown here is derived from an EMBL/GenBank/DDBJ whole genome shotgun (WGS) entry which is preliminary data.</text>
</comment>
<feature type="domain" description="PHD-type" evidence="6">
    <location>
        <begin position="139"/>
        <end position="192"/>
    </location>
</feature>
<evidence type="ECO:0000256" key="5">
    <source>
        <dbReference type="SAM" id="MobiDB-lite"/>
    </source>
</evidence>
<dbReference type="PROSITE" id="PS50016">
    <property type="entry name" value="ZF_PHD_2"/>
    <property type="match status" value="1"/>
</dbReference>
<evidence type="ECO:0000256" key="3">
    <source>
        <dbReference type="ARBA" id="ARBA00022833"/>
    </source>
</evidence>
<evidence type="ECO:0000259" key="6">
    <source>
        <dbReference type="PROSITE" id="PS50016"/>
    </source>
</evidence>
<sequence length="330" mass="37212">MDSNFQALPPLKRFILMQQQEQIKTEEESKEAVQFCLPTKKRKQSLYPSAPSTVTTYCLPAKKRVWALQPQLISDQTSLTFDLNVEWKPAFSEETSGKDKSDGIPPVKITHQSPENEDRDKDEVEEECDEDNEEDEDDGIVCAVCQSTDGDQTDPIVFCDGCNLMVHTTCYGNPLVKGIPEGEWFCAQCLAEKPKKAYSSCCLCPNKDGALKPTKDGSWAHVVCAVFVPEVFFDDPEGREGINCSKVPKTRWENKCYICRSKRGCAVECSEPKCTLWFHVTCGLKEDLSIEYIQGKKGAVVAGFCKDHTKLWNKQQQTGKFKIVAREEHK</sequence>
<dbReference type="SMART" id="SM00249">
    <property type="entry name" value="PHD"/>
    <property type="match status" value="2"/>
</dbReference>
<dbReference type="Proteomes" id="UP000827721">
    <property type="component" value="Unassembled WGS sequence"/>
</dbReference>
<dbReference type="PANTHER" id="PTHR13793">
    <property type="entry name" value="PHD FINGER PROTEINS"/>
    <property type="match status" value="1"/>
</dbReference>
<proteinExistence type="predicted"/>
<feature type="region of interest" description="Disordered" evidence="5">
    <location>
        <begin position="91"/>
        <end position="135"/>
    </location>
</feature>
<dbReference type="CDD" id="cd15571">
    <property type="entry name" value="ePHD"/>
    <property type="match status" value="1"/>
</dbReference>
<dbReference type="InterPro" id="IPR011011">
    <property type="entry name" value="Znf_FYVE_PHD"/>
</dbReference>
<feature type="compositionally biased region" description="Acidic residues" evidence="5">
    <location>
        <begin position="123"/>
        <end position="135"/>
    </location>
</feature>
<reference evidence="8 9" key="1">
    <citation type="submission" date="2021-02" db="EMBL/GenBank/DDBJ databases">
        <title>Plant Genome Project.</title>
        <authorList>
            <person name="Zhang R.-G."/>
        </authorList>
    </citation>
    <scope>NUCLEOTIDE SEQUENCE [LARGE SCALE GENOMIC DNA]</scope>
    <source>
        <tissue evidence="8">Leaves</tissue>
    </source>
</reference>
<evidence type="ECO:0000256" key="2">
    <source>
        <dbReference type="ARBA" id="ARBA00022771"/>
    </source>
</evidence>
<dbReference type="PANTHER" id="PTHR13793:SF148">
    <property type="entry name" value="RING_FYVE_PHD ZINC FINGER SUPERFAMILY PROTEIN"/>
    <property type="match status" value="1"/>
</dbReference>
<keyword evidence="1" id="KW-0479">Metal-binding</keyword>
<organism evidence="8 9">
    <name type="scientific">Xanthoceras sorbifolium</name>
    <dbReference type="NCBI Taxonomy" id="99658"/>
    <lineage>
        <taxon>Eukaryota</taxon>
        <taxon>Viridiplantae</taxon>
        <taxon>Streptophyta</taxon>
        <taxon>Embryophyta</taxon>
        <taxon>Tracheophyta</taxon>
        <taxon>Spermatophyta</taxon>
        <taxon>Magnoliopsida</taxon>
        <taxon>eudicotyledons</taxon>
        <taxon>Gunneridae</taxon>
        <taxon>Pentapetalae</taxon>
        <taxon>rosids</taxon>
        <taxon>malvids</taxon>
        <taxon>Sapindales</taxon>
        <taxon>Sapindaceae</taxon>
        <taxon>Xanthoceroideae</taxon>
        <taxon>Xanthoceras</taxon>
    </lineage>
</organism>
<evidence type="ECO:0008006" key="10">
    <source>
        <dbReference type="Google" id="ProtNLM"/>
    </source>
</evidence>
<keyword evidence="9" id="KW-1185">Reference proteome</keyword>
<evidence type="ECO:0000259" key="7">
    <source>
        <dbReference type="PROSITE" id="PS51805"/>
    </source>
</evidence>
<dbReference type="InterPro" id="IPR034732">
    <property type="entry name" value="EPHD"/>
</dbReference>
<name>A0ABQ8H165_9ROSI</name>
<dbReference type="PROSITE" id="PS51805">
    <property type="entry name" value="EPHD"/>
    <property type="match status" value="1"/>
</dbReference>
<dbReference type="InterPro" id="IPR050701">
    <property type="entry name" value="Histone_Mod_Regulator"/>
</dbReference>
<dbReference type="PROSITE" id="PS01359">
    <property type="entry name" value="ZF_PHD_1"/>
    <property type="match status" value="1"/>
</dbReference>
<gene>
    <name evidence="8" type="ORF">JRO89_XS15G0071500</name>
</gene>
<evidence type="ECO:0000256" key="1">
    <source>
        <dbReference type="ARBA" id="ARBA00022723"/>
    </source>
</evidence>
<dbReference type="CDD" id="cd15492">
    <property type="entry name" value="PHD_BRPF_JADE_like"/>
    <property type="match status" value="1"/>
</dbReference>
<protein>
    <recommendedName>
        <fullName evidence="10">Protein Jade-1</fullName>
    </recommendedName>
</protein>
<evidence type="ECO:0000313" key="9">
    <source>
        <dbReference type="Proteomes" id="UP000827721"/>
    </source>
</evidence>
<dbReference type="Pfam" id="PF00628">
    <property type="entry name" value="PHD"/>
    <property type="match status" value="1"/>
</dbReference>
<dbReference type="InterPro" id="IPR019787">
    <property type="entry name" value="Znf_PHD-finger"/>
</dbReference>
<keyword evidence="3" id="KW-0862">Zinc</keyword>
<dbReference type="InterPro" id="IPR019786">
    <property type="entry name" value="Zinc_finger_PHD-type_CS"/>
</dbReference>
<dbReference type="InterPro" id="IPR013083">
    <property type="entry name" value="Znf_RING/FYVE/PHD"/>
</dbReference>
<dbReference type="InterPro" id="IPR001965">
    <property type="entry name" value="Znf_PHD"/>
</dbReference>
<evidence type="ECO:0000313" key="8">
    <source>
        <dbReference type="EMBL" id="KAH7543956.1"/>
    </source>
</evidence>
<evidence type="ECO:0000256" key="4">
    <source>
        <dbReference type="PROSITE-ProRule" id="PRU00146"/>
    </source>
</evidence>
<keyword evidence="2 4" id="KW-0863">Zinc-finger</keyword>
<dbReference type="Gene3D" id="3.30.40.10">
    <property type="entry name" value="Zinc/RING finger domain, C3HC4 (zinc finger)"/>
    <property type="match status" value="2"/>
</dbReference>
<dbReference type="SUPFAM" id="SSF57903">
    <property type="entry name" value="FYVE/PHD zinc finger"/>
    <property type="match status" value="1"/>
</dbReference>
<dbReference type="EMBL" id="JAFEMO010000015">
    <property type="protein sequence ID" value="KAH7543956.1"/>
    <property type="molecule type" value="Genomic_DNA"/>
</dbReference>
<feature type="domain" description="PHD-type" evidence="7">
    <location>
        <begin position="198"/>
        <end position="309"/>
    </location>
</feature>
<accession>A0ABQ8H165</accession>